<reference evidence="4 5" key="1">
    <citation type="submission" date="2024-01" db="EMBL/GenBank/DDBJ databases">
        <authorList>
            <person name="Waweru B."/>
        </authorList>
    </citation>
    <scope>NUCLEOTIDE SEQUENCE [LARGE SCALE GENOMIC DNA]</scope>
</reference>
<evidence type="ECO:0000313" key="5">
    <source>
        <dbReference type="Proteomes" id="UP001314170"/>
    </source>
</evidence>
<dbReference type="Gene3D" id="1.10.238.10">
    <property type="entry name" value="EF-hand"/>
    <property type="match status" value="1"/>
</dbReference>
<dbReference type="Proteomes" id="UP001314170">
    <property type="component" value="Unassembled WGS sequence"/>
</dbReference>
<dbReference type="SUPFAM" id="SSF51695">
    <property type="entry name" value="PLC-like phosphodiesterases"/>
    <property type="match status" value="1"/>
</dbReference>
<dbReference type="Pfam" id="PF00388">
    <property type="entry name" value="PI-PLC-X"/>
    <property type="match status" value="1"/>
</dbReference>
<dbReference type="Gene3D" id="3.20.20.190">
    <property type="entry name" value="Phosphatidylinositol (PI) phosphodiesterase"/>
    <property type="match status" value="1"/>
</dbReference>
<evidence type="ECO:0000259" key="3">
    <source>
        <dbReference type="SMART" id="SM00148"/>
    </source>
</evidence>
<dbReference type="PRINTS" id="PR00390">
    <property type="entry name" value="PHPHLIPASEC"/>
</dbReference>
<comment type="caution">
    <text evidence="4">The sequence shown here is derived from an EMBL/GenBank/DDBJ whole genome shotgun (WGS) entry which is preliminary data.</text>
</comment>
<dbReference type="PANTHER" id="PTHR10336">
    <property type="entry name" value="PHOSPHOINOSITIDE-SPECIFIC PHOSPHOLIPASE C FAMILY PROTEIN"/>
    <property type="match status" value="1"/>
</dbReference>
<accession>A0AAV1RC87</accession>
<dbReference type="GO" id="GO:0051209">
    <property type="term" value="P:release of sequestered calcium ion into cytosol"/>
    <property type="evidence" value="ECO:0007669"/>
    <property type="project" value="TreeGrafter"/>
</dbReference>
<dbReference type="InterPro" id="IPR011992">
    <property type="entry name" value="EF-hand-dom_pair"/>
</dbReference>
<dbReference type="SUPFAM" id="SSF47473">
    <property type="entry name" value="EF-hand"/>
    <property type="match status" value="1"/>
</dbReference>
<evidence type="ECO:0000256" key="2">
    <source>
        <dbReference type="RuleBase" id="RU361133"/>
    </source>
</evidence>
<keyword evidence="5" id="KW-1185">Reference proteome</keyword>
<dbReference type="InterPro" id="IPR017946">
    <property type="entry name" value="PLC-like_Pdiesterase_TIM-brl"/>
</dbReference>
<comment type="subcellular location">
    <subcellularLocation>
        <location evidence="1">Cell membrane</location>
        <topology evidence="1">Peripheral membrane protein</topology>
    </subcellularLocation>
</comment>
<dbReference type="GO" id="GO:0004435">
    <property type="term" value="F:phosphatidylinositol-4,5-bisphosphate phospholipase C activity"/>
    <property type="evidence" value="ECO:0007669"/>
    <property type="project" value="UniProtKB-EC"/>
</dbReference>
<sequence length="244" mass="27239">MAMHSFQVCFCGIRNFIHRVLGPPDDVKTLFKDFSQGGSMSMDGLRNFLSVVQGQNNAPEDDTDDAQAIFDRLKHLGFFQRKDLSLEAFYRYLLGDLNTPLSPSSRVHHDMTAPLAHYFMYTGHNSYLTGNQFSSASSVEPIKRALQNGVRVIELDLWPAANNKVVVCHGRTLTSSVELLKCLITIKEFAFQKSEYPVVITFEDHLPARLQAKVAEINAALSRDGSITGISVAGIFEEKGFDFN</sequence>
<dbReference type="PANTHER" id="PTHR10336:SF105">
    <property type="entry name" value="PHOSPHOINOSITIDE PHOSPHOLIPASE C 1"/>
    <property type="match status" value="1"/>
</dbReference>
<dbReference type="GO" id="GO:0005886">
    <property type="term" value="C:plasma membrane"/>
    <property type="evidence" value="ECO:0007669"/>
    <property type="project" value="UniProtKB-SubCell"/>
</dbReference>
<dbReference type="EMBL" id="CAWUPB010000913">
    <property type="protein sequence ID" value="CAK7331204.1"/>
    <property type="molecule type" value="Genomic_DNA"/>
</dbReference>
<organism evidence="4 5">
    <name type="scientific">Dovyalis caffra</name>
    <dbReference type="NCBI Taxonomy" id="77055"/>
    <lineage>
        <taxon>Eukaryota</taxon>
        <taxon>Viridiplantae</taxon>
        <taxon>Streptophyta</taxon>
        <taxon>Embryophyta</taxon>
        <taxon>Tracheophyta</taxon>
        <taxon>Spermatophyta</taxon>
        <taxon>Magnoliopsida</taxon>
        <taxon>eudicotyledons</taxon>
        <taxon>Gunneridae</taxon>
        <taxon>Pentapetalae</taxon>
        <taxon>rosids</taxon>
        <taxon>fabids</taxon>
        <taxon>Malpighiales</taxon>
        <taxon>Salicaceae</taxon>
        <taxon>Flacourtieae</taxon>
        <taxon>Dovyalis</taxon>
    </lineage>
</organism>
<evidence type="ECO:0000313" key="4">
    <source>
        <dbReference type="EMBL" id="CAK7331204.1"/>
    </source>
</evidence>
<proteinExistence type="predicted"/>
<evidence type="ECO:0000256" key="1">
    <source>
        <dbReference type="ARBA" id="ARBA00004202"/>
    </source>
</evidence>
<dbReference type="AlphaFoldDB" id="A0AAV1RC87"/>
<gene>
    <name evidence="4" type="ORF">DCAF_LOCUS8349</name>
</gene>
<dbReference type="InterPro" id="IPR000909">
    <property type="entry name" value="PLipase_C_PInositol-sp_X_dom"/>
</dbReference>
<protein>
    <recommendedName>
        <fullName evidence="2">Phosphoinositide phospholipase C</fullName>
        <ecNumber evidence="2">3.1.4.11</ecNumber>
    </recommendedName>
</protein>
<name>A0AAV1RC87_9ROSI</name>
<keyword evidence="2" id="KW-0443">Lipid metabolism</keyword>
<keyword evidence="2" id="KW-0442">Lipid degradation</keyword>
<feature type="domain" description="Phosphatidylinositol-specific phospholipase C X" evidence="3">
    <location>
        <begin position="109"/>
        <end position="239"/>
    </location>
</feature>
<dbReference type="SMART" id="SM00148">
    <property type="entry name" value="PLCXc"/>
    <property type="match status" value="1"/>
</dbReference>
<dbReference type="GO" id="GO:0016042">
    <property type="term" value="P:lipid catabolic process"/>
    <property type="evidence" value="ECO:0007669"/>
    <property type="project" value="UniProtKB-KW"/>
</dbReference>
<comment type="catalytic activity">
    <reaction evidence="2">
        <text>a 1,2-diacyl-sn-glycero-3-phospho-(1D-myo-inositol-4,5-bisphosphate) + H2O = 1D-myo-inositol 1,4,5-trisphosphate + a 1,2-diacyl-sn-glycerol + H(+)</text>
        <dbReference type="Rhea" id="RHEA:33179"/>
        <dbReference type="ChEBI" id="CHEBI:15377"/>
        <dbReference type="ChEBI" id="CHEBI:15378"/>
        <dbReference type="ChEBI" id="CHEBI:17815"/>
        <dbReference type="ChEBI" id="CHEBI:58456"/>
        <dbReference type="ChEBI" id="CHEBI:203600"/>
        <dbReference type="EC" id="3.1.4.11"/>
    </reaction>
</comment>
<dbReference type="GO" id="GO:0048015">
    <property type="term" value="P:phosphatidylinositol-mediated signaling"/>
    <property type="evidence" value="ECO:0007669"/>
    <property type="project" value="TreeGrafter"/>
</dbReference>
<dbReference type="PROSITE" id="PS50007">
    <property type="entry name" value="PIPLC_X_DOMAIN"/>
    <property type="match status" value="1"/>
</dbReference>
<dbReference type="EC" id="3.1.4.11" evidence="2"/>
<keyword evidence="2" id="KW-0378">Hydrolase</keyword>
<dbReference type="InterPro" id="IPR001192">
    <property type="entry name" value="PI-PLC_fam"/>
</dbReference>